<dbReference type="AlphaFoldDB" id="A0A0K8RG99"/>
<accession>A0A0K8RG99</accession>
<evidence type="ECO:0000313" key="1">
    <source>
        <dbReference type="EMBL" id="JAA69539.1"/>
    </source>
</evidence>
<dbReference type="EMBL" id="GADI01004269">
    <property type="protein sequence ID" value="JAA69539.1"/>
    <property type="molecule type" value="mRNA"/>
</dbReference>
<protein>
    <submittedName>
        <fullName evidence="1">Putative salivary kunitz domain protein</fullName>
    </submittedName>
</protein>
<sequence>MCLIAQAAGQNCTRTWPVLWPPCLFICQHGHLGLHSLPTFTLGHKLNGTPCRRYLGLKRGVCKDGRCVQPTANMTDTSRPE</sequence>
<proteinExistence type="evidence at transcript level"/>
<reference evidence="1" key="1">
    <citation type="submission" date="2012-12" db="EMBL/GenBank/DDBJ databases">
        <title>Identification and characterization of a phenylalanine ammonia-lyase gene family in Isatis indigotica Fort.</title>
        <authorList>
            <person name="Liu Q."/>
            <person name="Chen J."/>
            <person name="Zhou X."/>
            <person name="Di P."/>
            <person name="Xiao Y."/>
            <person name="Xuan H."/>
            <person name="Zhang L."/>
            <person name="Chen W."/>
        </authorList>
    </citation>
    <scope>NUCLEOTIDE SEQUENCE</scope>
    <source>
        <tissue evidence="1">Salivary gland</tissue>
    </source>
</reference>
<name>A0A0K8RG99_IXORI</name>
<organism evidence="1">
    <name type="scientific">Ixodes ricinus</name>
    <name type="common">Common tick</name>
    <name type="synonym">Acarus ricinus</name>
    <dbReference type="NCBI Taxonomy" id="34613"/>
    <lineage>
        <taxon>Eukaryota</taxon>
        <taxon>Metazoa</taxon>
        <taxon>Ecdysozoa</taxon>
        <taxon>Arthropoda</taxon>
        <taxon>Chelicerata</taxon>
        <taxon>Arachnida</taxon>
        <taxon>Acari</taxon>
        <taxon>Parasitiformes</taxon>
        <taxon>Ixodida</taxon>
        <taxon>Ixodoidea</taxon>
        <taxon>Ixodidae</taxon>
        <taxon>Ixodinae</taxon>
        <taxon>Ixodes</taxon>
    </lineage>
</organism>